<dbReference type="InterPro" id="IPR008906">
    <property type="entry name" value="HATC_C_dom"/>
</dbReference>
<keyword evidence="5" id="KW-0862">Zinc</keyword>
<feature type="region of interest" description="Disordered" evidence="11">
    <location>
        <begin position="569"/>
        <end position="590"/>
    </location>
</feature>
<evidence type="ECO:0000256" key="4">
    <source>
        <dbReference type="ARBA" id="ARBA00022771"/>
    </source>
</evidence>
<dbReference type="InterPro" id="IPR005162">
    <property type="entry name" value="Retrotrans_gag_dom"/>
</dbReference>
<dbReference type="GO" id="GO:0046983">
    <property type="term" value="F:protein dimerization activity"/>
    <property type="evidence" value="ECO:0007669"/>
    <property type="project" value="InterPro"/>
</dbReference>
<dbReference type="GO" id="GO:0003677">
    <property type="term" value="F:DNA binding"/>
    <property type="evidence" value="ECO:0007669"/>
    <property type="project" value="UniProtKB-KW"/>
</dbReference>
<dbReference type="InterPro" id="IPR025525">
    <property type="entry name" value="hAT-like_transposase_RNase-H"/>
</dbReference>
<evidence type="ECO:0000313" key="14">
    <source>
        <dbReference type="Proteomes" id="UP000694251"/>
    </source>
</evidence>
<feature type="region of interest" description="Disordered" evidence="11">
    <location>
        <begin position="1498"/>
        <end position="1583"/>
    </location>
</feature>
<name>A0A8T2AEX7_ARASU</name>
<evidence type="ECO:0000256" key="7">
    <source>
        <dbReference type="ARBA" id="ARBA00023125"/>
    </source>
</evidence>
<evidence type="ECO:0000259" key="12">
    <source>
        <dbReference type="PROSITE" id="PS50808"/>
    </source>
</evidence>
<comment type="subunit">
    <text evidence="2">Homodimer.</text>
</comment>
<dbReference type="PROSITE" id="PS50808">
    <property type="entry name" value="ZF_BED"/>
    <property type="match status" value="1"/>
</dbReference>
<dbReference type="Pfam" id="PF05699">
    <property type="entry name" value="Dimer_Tnp_hAT"/>
    <property type="match status" value="1"/>
</dbReference>
<feature type="compositionally biased region" description="Low complexity" evidence="11">
    <location>
        <begin position="569"/>
        <end position="580"/>
    </location>
</feature>
<dbReference type="Pfam" id="PF03732">
    <property type="entry name" value="Retrotrans_gag"/>
    <property type="match status" value="1"/>
</dbReference>
<evidence type="ECO:0000256" key="8">
    <source>
        <dbReference type="ARBA" id="ARBA00023163"/>
    </source>
</evidence>
<comment type="subcellular location">
    <subcellularLocation>
        <location evidence="1">Nucleus</location>
    </subcellularLocation>
</comment>
<evidence type="ECO:0000256" key="3">
    <source>
        <dbReference type="ARBA" id="ARBA00022723"/>
    </source>
</evidence>
<keyword evidence="3" id="KW-0479">Metal-binding</keyword>
<feature type="compositionally biased region" description="Basic and acidic residues" evidence="11">
    <location>
        <begin position="10"/>
        <end position="19"/>
    </location>
</feature>
<sequence length="1952" mass="219066">MGSSSPPQRQQDEYQKQNDDESERSEDDVVQPTHESGNKRKGHGDASGKSKAKKKGTSSSSRSWVWDHFTRTAKNKDKCTCHYCARVMCCATSNGTSCLKKHLDICKEYQVWKDSNAQSQHILNPVGNGGSGNGNLILAKVSEDVFHEATNEMLVLGELPLAWVESLAWRHFCNRVNLHKPQSRRTTTRDIVEMYVKRKAAMMKVLSSNNQRVSLTTDIWVAPTTGASYMVITAHFIDGNWRLRKLTIGFKHISDHKGKTICNVLLECMVEWGIRRVFAITVDNATANSTALESFVDSFKLIGDDALVLNGDYMHVRCCAHILNLVVKDGLHELDASVAAVRNGVQYVRGSSKRVEAFEQKVESGKMTRGSLSLDCKTRWNSTYLMLTRALKFRTAFDKMEAEDKLYNDFFTEKLDGKKRVGPPVSEDWDELDRLVKFLVIFYNSTLVVSASSSVSSYKCYNEIVTIERNLITLTKKPDEKLKKKAEAMREKFDKYWGGLKKLNKMLIIASVFDPRNKMKFAGLCFEKLYGKDTATTKELLKSVNDVLEDLFEEYSNVLAREKLNVSSSQTAGTSSAGGQNSQDPDLFDKMDLDNDSGYERMDSLYKEMVNEIGFADTSSELEFYLKEKVEVVKSNPLGIPYDVLGWWRTNSSKYPVLSAIARDILAMQVSSVASESAFSNSNRILDPFRSCLTHYTLEVLMCTEQWMKSEIHMNEKGAVTTHELLSDIEIQDKLQRDLSNAQNVVSSRLDTLPSVQVAARQRRLFVTPAQNRNGNTQTPPAGQPASTSNQAAVGGGTNPIGEVIPQDQGNPAIDDGFLMEDPDVTFLDDFVKVRQELDEMKSKFHQATSSAPEIDRVIEETRRTPFTSRISNLRIKDSRKVKLPTYDGKGDPKNHLAAFQIAAGRIDLEPDEEDAGYCKLFSENLSGSALLWFTQLEPGTIDSFKELSSAFLKQYSMFMEKATSDADLWNLTQGTDSGMNPDFGKKSSSIVQTPSKMLYSELLIGWRQKKKSLASLKSIGQQNWSLEIQLKSSNQKIKKRFGVNPATNVVGKPSPSKGKYKSPNTWVRDESAYCNIHRVNGHSTKDCSVLKKHLTELWAAGELANFNIEEFVESYHKEKEDSEASNPPEKNHKPNGPGTPNTPKKMIDVIMGGSKLCRDSIRSIKRHKKSAAIQTAVGFQSNEQTPSISFDNSDTQGLTGPHDDALVITLDVANFEVTRCLIDTGSSVDLIFLSTLQRMGISKADIIGPPVPLVAFTSDTSMSLGNIKLPVLAAGVPKIVEFIVFDRPAAYNIILGTPWIYQMKAIPSTYHQCVKYPTPGGIRTIRGDQETSLRSILHGPSQPGRLAKWAIELSEYDIEYKSRTSAKAQVLPDFLTELPLDDGILIETDSTWKLHVDGFSSKQGSGIASCKLNQFAGDYEAKAPRMEAYLSAAKKLAGKFKEFELVRIPRGENTSADALAALASTSDPELKRVIPVECISSRSISVEETENDNILEAGHIKTPKLSSGNENSSLVVTRSRVKSQDDELTPPLELPKRKPRRKLKDQEVSIKEPSRTEQSLPGDEEVSETVEDPDIPSEPEPRKFILKDNTSANDWGADWRVPIKNFILNGELPSNKWQARKLRIISAKYCIIKESLYKRGVSDPYLLCIFGPEVEIVTSEVHEGLCGSHSSGRSMALKIKRLGYFWPTMISDCIDYAKRCKKCQMHAPLIHQPSEFLSSISAPYPFMRWSMDIVGPMHHTRFCGKDILVETHYFYSTPRYPQGNGQAEASNKTILSNLKKRLSAQKGGWYDELQPVLWAYRKTMRRATGETPFSLVYGMEAIVPAKLNVPGLRRSEAPLNEELNSKSLEDVLDIIDERRDQSLIRLLNYQQLTARYYNSKLKNRPLNVGDFVLRRVFDNTKEEGAEKLGINWEGPYQITEKVRNGVYRLQDLDGNPVQRPWNIINLKKFYC</sequence>
<dbReference type="InterPro" id="IPR052035">
    <property type="entry name" value="ZnF_BED_domain_contain"/>
</dbReference>
<feature type="compositionally biased region" description="Polar residues" evidence="11">
    <location>
        <begin position="769"/>
        <end position="792"/>
    </location>
</feature>
<dbReference type="PANTHER" id="PTHR46481:SF2">
    <property type="entry name" value="BED-TYPE DOMAIN-CONTAINING PROTEIN"/>
    <property type="match status" value="1"/>
</dbReference>
<evidence type="ECO:0000256" key="5">
    <source>
        <dbReference type="ARBA" id="ARBA00022833"/>
    </source>
</evidence>
<evidence type="ECO:0000256" key="6">
    <source>
        <dbReference type="ARBA" id="ARBA00023015"/>
    </source>
</evidence>
<feature type="compositionally biased region" description="Basic and acidic residues" evidence="11">
    <location>
        <begin position="1545"/>
        <end position="1556"/>
    </location>
</feature>
<feature type="region of interest" description="Disordered" evidence="11">
    <location>
        <begin position="1"/>
        <end position="59"/>
    </location>
</feature>
<evidence type="ECO:0000256" key="9">
    <source>
        <dbReference type="ARBA" id="ARBA00023242"/>
    </source>
</evidence>
<dbReference type="OrthoDB" id="1937726at2759"/>
<evidence type="ECO:0000256" key="1">
    <source>
        <dbReference type="ARBA" id="ARBA00004123"/>
    </source>
</evidence>
<dbReference type="GO" id="GO:0008270">
    <property type="term" value="F:zinc ion binding"/>
    <property type="evidence" value="ECO:0007669"/>
    <property type="project" value="UniProtKB-KW"/>
</dbReference>
<dbReference type="SMART" id="SM00614">
    <property type="entry name" value="ZnF_BED"/>
    <property type="match status" value="1"/>
</dbReference>
<feature type="region of interest" description="Disordered" evidence="11">
    <location>
        <begin position="1118"/>
        <end position="1147"/>
    </location>
</feature>
<proteinExistence type="predicted"/>
<dbReference type="EMBL" id="JAEFBJ010000009">
    <property type="protein sequence ID" value="KAG7572538.1"/>
    <property type="molecule type" value="Genomic_DNA"/>
</dbReference>
<feature type="domain" description="BED-type" evidence="12">
    <location>
        <begin position="60"/>
        <end position="103"/>
    </location>
</feature>
<feature type="compositionally biased region" description="Acidic residues" evidence="11">
    <location>
        <begin position="20"/>
        <end position="29"/>
    </location>
</feature>
<feature type="compositionally biased region" description="Polar residues" evidence="11">
    <location>
        <begin position="1505"/>
        <end position="1517"/>
    </location>
</feature>
<gene>
    <name evidence="13" type="ORF">ISN44_As09g008980</name>
</gene>
<comment type="caution">
    <text evidence="13">The sequence shown here is derived from an EMBL/GenBank/DDBJ whole genome shotgun (WGS) entry which is preliminary data.</text>
</comment>
<dbReference type="Pfam" id="PF17921">
    <property type="entry name" value="Integrase_H2C2"/>
    <property type="match status" value="1"/>
</dbReference>
<dbReference type="InterPro" id="IPR003656">
    <property type="entry name" value="Znf_BED"/>
</dbReference>
<keyword evidence="4 10" id="KW-0863">Zinc-finger</keyword>
<evidence type="ECO:0000256" key="11">
    <source>
        <dbReference type="SAM" id="MobiDB-lite"/>
    </source>
</evidence>
<dbReference type="GO" id="GO:0005634">
    <property type="term" value="C:nucleus"/>
    <property type="evidence" value="ECO:0007669"/>
    <property type="project" value="UniProtKB-SubCell"/>
</dbReference>
<keyword evidence="7" id="KW-0238">DNA-binding</keyword>
<dbReference type="CDD" id="cd00303">
    <property type="entry name" value="retropepsin_like"/>
    <property type="match status" value="1"/>
</dbReference>
<protein>
    <submittedName>
        <fullName evidence="13">Retrotransposon gag domain</fullName>
    </submittedName>
</protein>
<evidence type="ECO:0000313" key="13">
    <source>
        <dbReference type="EMBL" id="KAG7572538.1"/>
    </source>
</evidence>
<reference evidence="13 14" key="1">
    <citation type="submission" date="2020-12" db="EMBL/GenBank/DDBJ databases">
        <title>Concerted genomic and epigenomic changes stabilize Arabidopsis allopolyploids.</title>
        <authorList>
            <person name="Chen Z."/>
        </authorList>
    </citation>
    <scope>NUCLEOTIDE SEQUENCE [LARGE SCALE GENOMIC DNA]</scope>
    <source>
        <strain evidence="13">As9502</strain>
        <tissue evidence="13">Leaf</tissue>
    </source>
</reference>
<accession>A0A8T2AEX7</accession>
<evidence type="ECO:0000256" key="2">
    <source>
        <dbReference type="ARBA" id="ARBA00011738"/>
    </source>
</evidence>
<keyword evidence="6" id="KW-0805">Transcription regulation</keyword>
<evidence type="ECO:0000256" key="10">
    <source>
        <dbReference type="PROSITE-ProRule" id="PRU00027"/>
    </source>
</evidence>
<keyword evidence="9" id="KW-0539">Nucleus</keyword>
<dbReference type="Proteomes" id="UP000694251">
    <property type="component" value="Chromosome 9"/>
</dbReference>
<dbReference type="PANTHER" id="PTHR46481">
    <property type="entry name" value="ZINC FINGER BED DOMAIN-CONTAINING PROTEIN 4"/>
    <property type="match status" value="1"/>
</dbReference>
<feature type="compositionally biased region" description="Acidic residues" evidence="11">
    <location>
        <begin position="1563"/>
        <end position="1578"/>
    </location>
</feature>
<feature type="region of interest" description="Disordered" evidence="11">
    <location>
        <begin position="767"/>
        <end position="801"/>
    </location>
</feature>
<dbReference type="InterPro" id="IPR041588">
    <property type="entry name" value="Integrase_H2C2"/>
</dbReference>
<dbReference type="Pfam" id="PF14372">
    <property type="entry name" value="hAT-like_RNase-H"/>
    <property type="match status" value="1"/>
</dbReference>
<organism evidence="13 14">
    <name type="scientific">Arabidopsis suecica</name>
    <name type="common">Swedish thale-cress</name>
    <name type="synonym">Cardaminopsis suecica</name>
    <dbReference type="NCBI Taxonomy" id="45249"/>
    <lineage>
        <taxon>Eukaryota</taxon>
        <taxon>Viridiplantae</taxon>
        <taxon>Streptophyta</taxon>
        <taxon>Embryophyta</taxon>
        <taxon>Tracheophyta</taxon>
        <taxon>Spermatophyta</taxon>
        <taxon>Magnoliopsida</taxon>
        <taxon>eudicotyledons</taxon>
        <taxon>Gunneridae</taxon>
        <taxon>Pentapetalae</taxon>
        <taxon>rosids</taxon>
        <taxon>malvids</taxon>
        <taxon>Brassicales</taxon>
        <taxon>Brassicaceae</taxon>
        <taxon>Camelineae</taxon>
        <taxon>Arabidopsis</taxon>
    </lineage>
</organism>
<keyword evidence="8" id="KW-0804">Transcription</keyword>
<keyword evidence="14" id="KW-1185">Reference proteome</keyword>